<keyword evidence="2" id="KW-0479">Metal-binding</keyword>
<dbReference type="InterPro" id="IPR039480">
    <property type="entry name" value="C-C_Bond_Lyase-like"/>
</dbReference>
<proteinExistence type="predicted"/>
<evidence type="ECO:0000313" key="5">
    <source>
        <dbReference type="Proteomes" id="UP000233534"/>
    </source>
</evidence>
<gene>
    <name evidence="4" type="ORF">HVS_08075</name>
</gene>
<sequence>MVFFDYLSEEQKKDFFYIPPKPFNKYTKRDVLAYCLGATLYMPATRTTIAEDILSKKHKGLSSLVICLEDAIGDKSLEYANGILESTVEKLFFHIESGKISYDDIPLIFIRPRNESHMVSIFERISPYISVITGFVFPKITCANARTYFESLEKINKGLDTSLYAMPILETEDFIYHEKRSHSLKYIGEIFEEYKNYILNIRIGATDFCSLFGIRRNEDTTIYDIAVIRNCIELIINQFLRKGSGFVLSGPVWEYFSSGERLLKPQLRLSPFTEHGSFGIKLREKLINKSLDGLIREVLLDKANGIIGKTIIHPTHIIPVEALYVVSHEEYTDACNIIDNNGGEKGVFKSSYSNKMNEIKPHLSWAYNIIKRSEVYGVFHENKSFTDLLAEEEI</sequence>
<evidence type="ECO:0000313" key="4">
    <source>
        <dbReference type="EMBL" id="AUG57525.1"/>
    </source>
</evidence>
<dbReference type="AlphaFoldDB" id="A0A2K9EE82"/>
<organism evidence="4 5">
    <name type="scientific">Acetivibrio saccincola</name>
    <dbReference type="NCBI Taxonomy" id="1677857"/>
    <lineage>
        <taxon>Bacteria</taxon>
        <taxon>Bacillati</taxon>
        <taxon>Bacillota</taxon>
        <taxon>Clostridia</taxon>
        <taxon>Eubacteriales</taxon>
        <taxon>Oscillospiraceae</taxon>
        <taxon>Acetivibrio</taxon>
    </lineage>
</organism>
<dbReference type="GO" id="GO:0003824">
    <property type="term" value="F:catalytic activity"/>
    <property type="evidence" value="ECO:0007669"/>
    <property type="project" value="InterPro"/>
</dbReference>
<dbReference type="InterPro" id="IPR040442">
    <property type="entry name" value="Pyrv_kinase-like_dom_sf"/>
</dbReference>
<evidence type="ECO:0000256" key="1">
    <source>
        <dbReference type="ARBA" id="ARBA00001946"/>
    </source>
</evidence>
<dbReference type="EMBL" id="CP025197">
    <property type="protein sequence ID" value="AUG57525.1"/>
    <property type="molecule type" value="Genomic_DNA"/>
</dbReference>
<evidence type="ECO:0000256" key="2">
    <source>
        <dbReference type="ARBA" id="ARBA00022723"/>
    </source>
</evidence>
<dbReference type="GO" id="GO:0000287">
    <property type="term" value="F:magnesium ion binding"/>
    <property type="evidence" value="ECO:0007669"/>
    <property type="project" value="TreeGrafter"/>
</dbReference>
<dbReference type="InterPro" id="IPR015813">
    <property type="entry name" value="Pyrv/PenolPyrv_kinase-like_dom"/>
</dbReference>
<dbReference type="PANTHER" id="PTHR32308:SF10">
    <property type="entry name" value="CITRATE LYASE SUBUNIT BETA"/>
    <property type="match status" value="1"/>
</dbReference>
<dbReference type="PANTHER" id="PTHR32308">
    <property type="entry name" value="LYASE BETA SUBUNIT, PUTATIVE (AFU_ORTHOLOGUE AFUA_4G13030)-RELATED"/>
    <property type="match status" value="1"/>
</dbReference>
<dbReference type="SUPFAM" id="SSF51621">
    <property type="entry name" value="Phosphoenolpyruvate/pyruvate domain"/>
    <property type="match status" value="1"/>
</dbReference>
<dbReference type="Proteomes" id="UP000233534">
    <property type="component" value="Chromosome"/>
</dbReference>
<dbReference type="Pfam" id="PF15617">
    <property type="entry name" value="C-C_Bond_Lyase"/>
    <property type="match status" value="1"/>
</dbReference>
<dbReference type="RefSeq" id="WP_101300967.1">
    <property type="nucleotide sequence ID" value="NZ_CP025197.1"/>
</dbReference>
<keyword evidence="5" id="KW-1185">Reference proteome</keyword>
<keyword evidence="3" id="KW-0460">Magnesium</keyword>
<comment type="cofactor">
    <cofactor evidence="1">
        <name>Mg(2+)</name>
        <dbReference type="ChEBI" id="CHEBI:18420"/>
    </cofactor>
</comment>
<reference evidence="4 5" key="1">
    <citation type="submission" date="2017-12" db="EMBL/GenBank/DDBJ databases">
        <title>Complete genome sequence of Herbivorax saccincola GGR1, a novel Cellulosome-producing hydrolytic bacterium in a thermophilic biogas plant, established by Illumina and Nanopore MinION sequencing.</title>
        <authorList>
            <person name="Pechtl A."/>
            <person name="Ruckert C."/>
            <person name="Koeck D.E."/>
            <person name="Maus I."/>
            <person name="Winkler A."/>
            <person name="Kalinowski J."/>
            <person name="Puhler A."/>
            <person name="Schwarz W.W."/>
            <person name="Zverlov V.V."/>
            <person name="Schluter A."/>
            <person name="Liebl W."/>
        </authorList>
    </citation>
    <scope>NUCLEOTIDE SEQUENCE [LARGE SCALE GENOMIC DNA]</scope>
    <source>
        <strain evidence="5">SR1</strain>
    </source>
</reference>
<accession>A0A2K9EE82</accession>
<evidence type="ECO:0000256" key="3">
    <source>
        <dbReference type="ARBA" id="ARBA00022842"/>
    </source>
</evidence>
<dbReference type="GO" id="GO:0006107">
    <property type="term" value="P:oxaloacetate metabolic process"/>
    <property type="evidence" value="ECO:0007669"/>
    <property type="project" value="TreeGrafter"/>
</dbReference>
<name>A0A2K9EE82_9FIRM</name>
<dbReference type="Gene3D" id="3.20.20.60">
    <property type="entry name" value="Phosphoenolpyruvate-binding domains"/>
    <property type="match status" value="1"/>
</dbReference>
<protein>
    <recommendedName>
        <fullName evidence="6">Citrate lyase beta subunit</fullName>
    </recommendedName>
</protein>
<dbReference type="KEGG" id="hsc:HVS_08075"/>
<evidence type="ECO:0008006" key="6">
    <source>
        <dbReference type="Google" id="ProtNLM"/>
    </source>
</evidence>